<feature type="compositionally biased region" description="Pro residues" evidence="1">
    <location>
        <begin position="540"/>
        <end position="572"/>
    </location>
</feature>
<proteinExistence type="predicted"/>
<evidence type="ECO:0000313" key="4">
    <source>
        <dbReference type="EMBL" id="XBM48995.1"/>
    </source>
</evidence>
<name>A0AAU7GFE4_9MICO</name>
<dbReference type="InterPro" id="IPR005182">
    <property type="entry name" value="YdbS-like_PH"/>
</dbReference>
<feature type="transmembrane region" description="Helical" evidence="2">
    <location>
        <begin position="252"/>
        <end position="274"/>
    </location>
</feature>
<gene>
    <name evidence="4" type="ORF">AAME72_03845</name>
</gene>
<feature type="compositionally biased region" description="Basic and acidic residues" evidence="1">
    <location>
        <begin position="525"/>
        <end position="539"/>
    </location>
</feature>
<dbReference type="InterPro" id="IPR014529">
    <property type="entry name" value="UCP026631"/>
</dbReference>
<organism evidence="4">
    <name type="scientific">Leifsonia sp. NPDC080035</name>
    <dbReference type="NCBI Taxonomy" id="3143936"/>
    <lineage>
        <taxon>Bacteria</taxon>
        <taxon>Bacillati</taxon>
        <taxon>Actinomycetota</taxon>
        <taxon>Actinomycetes</taxon>
        <taxon>Micrococcales</taxon>
        <taxon>Microbacteriaceae</taxon>
        <taxon>Leifsonia</taxon>
    </lineage>
</organism>
<dbReference type="PANTHER" id="PTHR34473:SF2">
    <property type="entry name" value="UPF0699 TRANSMEMBRANE PROTEIN YDBT"/>
    <property type="match status" value="1"/>
</dbReference>
<sequence length="572" mass="61223">MTGTPTPGGQLPGGPLSPAERAAERFTDGEWHRLHPATPLLRGGIVFIAVLGFVLSNLRERIVNFFVGAPDFGGDPLDEIYNRGWEGWALLALAVVLIVCLAAFYLSWRMHSFRITGDAVEVRSGILFRTQRKARLDRIQGINIVRPLLARIFGAAKLDISVAGHDANVQLAYLGSVLADGLRSDVLRLASGVRAEESGTAATLAAARGAPQTRAGQVGDFVTQRVNEFLAPELDPNAAPPESVVKIPPLRLFGSLLLSGFTVFLLIVVGLLIYGASAGAPWLLIVVLPGLIGSASFYINRFTKSLRYSIAGTPDGVRMGFGLLSTSNETLPPGRIHAVEVLQPLLWRPFGWWQIRIDTAGHSKEKGAAGQANTTMLPVGDAEDVARVLALVMPSLFADGEAAAAEHRDVIAAGMTSRGGDDFTGSPRRAVWLRPLSWQRTGFRMVDGAVLLRRGFVWRSLAVVPLARLQSLELEQGPVERMLGLAEARFHTVSGPVRPRLGAIDAATGIRLFETVSARAVQAAEADRSHRWGLHRPEPRPPVAAPPAAPVPPTTRPAAPPAAPPAPTEEAP</sequence>
<keyword evidence="2" id="KW-1133">Transmembrane helix</keyword>
<dbReference type="PIRSF" id="PIRSF026631">
    <property type="entry name" value="UCP026631"/>
    <property type="match status" value="1"/>
</dbReference>
<evidence type="ECO:0000259" key="3">
    <source>
        <dbReference type="Pfam" id="PF03703"/>
    </source>
</evidence>
<dbReference type="PANTHER" id="PTHR34473">
    <property type="entry name" value="UPF0699 TRANSMEMBRANE PROTEIN YDBS"/>
    <property type="match status" value="1"/>
</dbReference>
<dbReference type="RefSeq" id="WP_348788915.1">
    <property type="nucleotide sequence ID" value="NZ_CP157390.1"/>
</dbReference>
<dbReference type="EMBL" id="CP157390">
    <property type="protein sequence ID" value="XBM48995.1"/>
    <property type="molecule type" value="Genomic_DNA"/>
</dbReference>
<feature type="domain" description="YdbS-like PH" evidence="3">
    <location>
        <begin position="438"/>
        <end position="513"/>
    </location>
</feature>
<protein>
    <submittedName>
        <fullName evidence="4">PH domain-containing protein</fullName>
    </submittedName>
</protein>
<accession>A0AAU7GFE4</accession>
<keyword evidence="2" id="KW-0472">Membrane</keyword>
<reference evidence="4" key="1">
    <citation type="submission" date="2024-05" db="EMBL/GenBank/DDBJ databases">
        <title>The Natural Products Discovery Center: Release of the First 8490 Sequenced Strains for Exploring Actinobacteria Biosynthetic Diversity.</title>
        <authorList>
            <person name="Kalkreuter E."/>
            <person name="Kautsar S.A."/>
            <person name="Yang D."/>
            <person name="Bader C.D."/>
            <person name="Teijaro C.N."/>
            <person name="Fluegel L."/>
            <person name="Davis C.M."/>
            <person name="Simpson J.R."/>
            <person name="Lauterbach L."/>
            <person name="Steele A.D."/>
            <person name="Gui C."/>
            <person name="Meng S."/>
            <person name="Li G."/>
            <person name="Viehrig K."/>
            <person name="Ye F."/>
            <person name="Su P."/>
            <person name="Kiefer A.F."/>
            <person name="Nichols A."/>
            <person name="Cepeda A.J."/>
            <person name="Yan W."/>
            <person name="Fan B."/>
            <person name="Jiang Y."/>
            <person name="Adhikari A."/>
            <person name="Zheng C.-J."/>
            <person name="Schuster L."/>
            <person name="Cowan T.M."/>
            <person name="Smanski M.J."/>
            <person name="Chevrette M.G."/>
            <person name="de Carvalho L.P.S."/>
            <person name="Shen B."/>
        </authorList>
    </citation>
    <scope>NUCLEOTIDE SEQUENCE</scope>
    <source>
        <strain evidence="4">NPDC080035</strain>
    </source>
</reference>
<evidence type="ECO:0000256" key="2">
    <source>
        <dbReference type="SAM" id="Phobius"/>
    </source>
</evidence>
<dbReference type="Pfam" id="PF03703">
    <property type="entry name" value="bPH_2"/>
    <property type="match status" value="3"/>
</dbReference>
<keyword evidence="2" id="KW-0812">Transmembrane</keyword>
<feature type="transmembrane region" description="Helical" evidence="2">
    <location>
        <begin position="280"/>
        <end position="299"/>
    </location>
</feature>
<dbReference type="AlphaFoldDB" id="A0AAU7GFE4"/>
<feature type="region of interest" description="Disordered" evidence="1">
    <location>
        <begin position="524"/>
        <end position="572"/>
    </location>
</feature>
<feature type="domain" description="YdbS-like PH" evidence="3">
    <location>
        <begin position="307"/>
        <end position="387"/>
    </location>
</feature>
<evidence type="ECO:0000256" key="1">
    <source>
        <dbReference type="SAM" id="MobiDB-lite"/>
    </source>
</evidence>
<feature type="domain" description="YdbS-like PH" evidence="3">
    <location>
        <begin position="108"/>
        <end position="174"/>
    </location>
</feature>
<feature type="transmembrane region" description="Helical" evidence="2">
    <location>
        <begin position="87"/>
        <end position="106"/>
    </location>
</feature>